<feature type="transmembrane region" description="Helical" evidence="2">
    <location>
        <begin position="85"/>
        <end position="109"/>
    </location>
</feature>
<evidence type="ECO:0000256" key="1">
    <source>
        <dbReference type="SAM" id="MobiDB-lite"/>
    </source>
</evidence>
<keyword evidence="4" id="KW-1185">Reference proteome</keyword>
<gene>
    <name evidence="3" type="ORF">VM1G_09501</name>
</gene>
<sequence>MATPDESEPAKSVLSRLNGWGRMFPYALLILILLRVPRAHQLTLISAVSSMPSMGMATLITALHYRPFHKLPMLVFTPMLVIGSYLNVAGFKIDSAGLTAAWSGLYVLLAARRRPVSLRQRFTARGATRLAAMGLGTINAVAGGYAYGTGDREAEKQERKERDRWGIEKD</sequence>
<name>A0A194WBY0_CYTMA</name>
<feature type="region of interest" description="Disordered" evidence="1">
    <location>
        <begin position="151"/>
        <end position="170"/>
    </location>
</feature>
<accession>A0A194WBY0</accession>
<dbReference type="Proteomes" id="UP000078559">
    <property type="component" value="Chromosome 11"/>
</dbReference>
<dbReference type="AlphaFoldDB" id="A0A194WBY0"/>
<feature type="transmembrane region" description="Helical" evidence="2">
    <location>
        <begin position="20"/>
        <end position="37"/>
    </location>
</feature>
<feature type="transmembrane region" description="Helical" evidence="2">
    <location>
        <begin position="44"/>
        <end position="65"/>
    </location>
</feature>
<dbReference type="EMBL" id="CM003108">
    <property type="protein sequence ID" value="KUI73857.1"/>
    <property type="molecule type" value="Genomic_DNA"/>
</dbReference>
<dbReference type="OrthoDB" id="4868994at2759"/>
<evidence type="ECO:0000313" key="4">
    <source>
        <dbReference type="Proteomes" id="UP000078559"/>
    </source>
</evidence>
<keyword evidence="2" id="KW-1133">Transmembrane helix</keyword>
<evidence type="ECO:0000313" key="3">
    <source>
        <dbReference type="EMBL" id="KUI73857.1"/>
    </source>
</evidence>
<keyword evidence="2" id="KW-0812">Transmembrane</keyword>
<keyword evidence="2" id="KW-0472">Membrane</keyword>
<organism evidence="3 4">
    <name type="scientific">Cytospora mali</name>
    <name type="common">Apple Valsa canker fungus</name>
    <name type="synonym">Valsa mali</name>
    <dbReference type="NCBI Taxonomy" id="578113"/>
    <lineage>
        <taxon>Eukaryota</taxon>
        <taxon>Fungi</taxon>
        <taxon>Dikarya</taxon>
        <taxon>Ascomycota</taxon>
        <taxon>Pezizomycotina</taxon>
        <taxon>Sordariomycetes</taxon>
        <taxon>Sordariomycetidae</taxon>
        <taxon>Diaporthales</taxon>
        <taxon>Cytosporaceae</taxon>
        <taxon>Cytospora</taxon>
    </lineage>
</organism>
<feature type="transmembrane region" description="Helical" evidence="2">
    <location>
        <begin position="130"/>
        <end position="148"/>
    </location>
</feature>
<evidence type="ECO:0000256" key="2">
    <source>
        <dbReference type="SAM" id="Phobius"/>
    </source>
</evidence>
<proteinExistence type="predicted"/>
<reference evidence="3" key="1">
    <citation type="submission" date="2014-12" db="EMBL/GenBank/DDBJ databases">
        <title>Genome Sequence of Valsa Canker Pathogens Uncovers a Specific Adaption of Colonization on Woody Bark.</title>
        <authorList>
            <person name="Yin Z."/>
            <person name="Liu H."/>
            <person name="Gao X."/>
            <person name="Li Z."/>
            <person name="Song N."/>
            <person name="Ke X."/>
            <person name="Dai Q."/>
            <person name="Wu Y."/>
            <person name="Sun Y."/>
            <person name="Xu J.-R."/>
            <person name="Kang Z.K."/>
            <person name="Wang L."/>
            <person name="Huang L."/>
        </authorList>
    </citation>
    <scope>NUCLEOTIDE SEQUENCE [LARGE SCALE GENOMIC DNA]</scope>
    <source>
        <strain evidence="3">03-8</strain>
    </source>
</reference>
<protein>
    <submittedName>
        <fullName evidence="3">Uncharacterized protein</fullName>
    </submittedName>
</protein>